<dbReference type="InterPro" id="IPR006574">
    <property type="entry name" value="PRY"/>
</dbReference>
<dbReference type="SUPFAM" id="SSF57850">
    <property type="entry name" value="RING/U-box"/>
    <property type="match status" value="1"/>
</dbReference>
<keyword evidence="3" id="KW-0862">Zinc</keyword>
<dbReference type="SMART" id="SM00449">
    <property type="entry name" value="SPRY"/>
    <property type="match status" value="1"/>
</dbReference>
<dbReference type="SMART" id="SM00589">
    <property type="entry name" value="PRY"/>
    <property type="match status" value="1"/>
</dbReference>
<reference evidence="8" key="1">
    <citation type="submission" date="2019-06" db="EMBL/GenBank/DDBJ databases">
        <authorList>
            <consortium name="Wellcome Sanger Institute Data Sharing"/>
        </authorList>
    </citation>
    <scope>NUCLEOTIDE SEQUENCE [LARGE SCALE GENOMIC DNA]</scope>
</reference>
<dbReference type="PROSITE" id="PS50188">
    <property type="entry name" value="B302_SPRY"/>
    <property type="match status" value="1"/>
</dbReference>
<feature type="coiled-coil region" evidence="5">
    <location>
        <begin position="81"/>
        <end position="115"/>
    </location>
</feature>
<dbReference type="InterPro" id="IPR017907">
    <property type="entry name" value="Znf_RING_CS"/>
</dbReference>
<dbReference type="Proteomes" id="UP000472271">
    <property type="component" value="Chromosome 20"/>
</dbReference>
<dbReference type="InterPro" id="IPR013320">
    <property type="entry name" value="ConA-like_dom_sf"/>
</dbReference>
<feature type="coiled-coil region" evidence="5">
    <location>
        <begin position="140"/>
        <end position="182"/>
    </location>
</feature>
<dbReference type="InterPro" id="IPR001841">
    <property type="entry name" value="Znf_RING"/>
</dbReference>
<feature type="domain" description="RING-type" evidence="6">
    <location>
        <begin position="22"/>
        <end position="62"/>
    </location>
</feature>
<dbReference type="PROSITE" id="PS50089">
    <property type="entry name" value="ZF_RING_2"/>
    <property type="match status" value="1"/>
</dbReference>
<dbReference type="AlphaFoldDB" id="A0A673B0M3"/>
<dbReference type="PROSITE" id="PS00518">
    <property type="entry name" value="ZF_RING_1"/>
    <property type="match status" value="1"/>
</dbReference>
<dbReference type="InterPro" id="IPR013083">
    <property type="entry name" value="Znf_RING/FYVE/PHD"/>
</dbReference>
<dbReference type="InterPro" id="IPR003879">
    <property type="entry name" value="Butyrophylin_SPRY"/>
</dbReference>
<dbReference type="PANTHER" id="PTHR24103">
    <property type="entry name" value="E3 UBIQUITIN-PROTEIN LIGASE TRIM"/>
    <property type="match status" value="1"/>
</dbReference>
<proteinExistence type="predicted"/>
<evidence type="ECO:0000256" key="1">
    <source>
        <dbReference type="ARBA" id="ARBA00022723"/>
    </source>
</evidence>
<organism evidence="8 9">
    <name type="scientific">Sphaeramia orbicularis</name>
    <name type="common">orbiculate cardinalfish</name>
    <dbReference type="NCBI Taxonomy" id="375764"/>
    <lineage>
        <taxon>Eukaryota</taxon>
        <taxon>Metazoa</taxon>
        <taxon>Chordata</taxon>
        <taxon>Craniata</taxon>
        <taxon>Vertebrata</taxon>
        <taxon>Euteleostomi</taxon>
        <taxon>Actinopterygii</taxon>
        <taxon>Neopterygii</taxon>
        <taxon>Teleostei</taxon>
        <taxon>Neoteleostei</taxon>
        <taxon>Acanthomorphata</taxon>
        <taxon>Gobiaria</taxon>
        <taxon>Kurtiformes</taxon>
        <taxon>Apogonoidei</taxon>
        <taxon>Apogonidae</taxon>
        <taxon>Apogoninae</taxon>
        <taxon>Sphaeramia</taxon>
    </lineage>
</organism>
<protein>
    <submittedName>
        <fullName evidence="8">Uncharacterized protein</fullName>
    </submittedName>
</protein>
<dbReference type="Gene3D" id="2.60.120.920">
    <property type="match status" value="1"/>
</dbReference>
<evidence type="ECO:0000313" key="8">
    <source>
        <dbReference type="Ensembl" id="ENSSORP00005035726.1"/>
    </source>
</evidence>
<keyword evidence="5" id="KW-0175">Coiled coil</keyword>
<dbReference type="SMART" id="SM00184">
    <property type="entry name" value="RING"/>
    <property type="match status" value="1"/>
</dbReference>
<dbReference type="Gene3D" id="3.30.40.10">
    <property type="entry name" value="Zinc/RING finger domain, C3HC4 (zinc finger)"/>
    <property type="match status" value="1"/>
</dbReference>
<sequence>MFFGSIDMAAAGCVRSEDQLLCSICVDFFTDPVTTPCGHNFCKSCICEHWRVNVPYQCPMCEKVFDRRPELYVNALISELVAQFRHEEEKAELKKTEAEIEEMILERRLKILEIQCSVEVSTNAADREAAEGVKVYTALIKTVQTSLDQLIEEIQEKKRSTKKQAEDFIKELEQEICELEKRSTEVKQLLGSEDHLHFVQRFTCVKAAPSMKTWTKVSIHPSYEGTVVRAVHQLKDKLTEDMKKEVFEAELKRVQQYEVDLTLDPDTAGPTLILSDDGKQVHDGDEWKNLPDNPQRFTPSCILVKQRFSSGRFYFEVQVKGKTYWTLGVVRESISRKKWIRPTPQYGYWTICLINGNQYYARADPPVRLSVQSGPQKVGVFVDYEEGLVSFYDVGSSVLIYSFTGCCFSDKLLLLFCPGSNDGGLNSAPLIITPVRH</sequence>
<keyword evidence="1" id="KW-0479">Metal-binding</keyword>
<reference evidence="8" key="3">
    <citation type="submission" date="2025-09" db="UniProtKB">
        <authorList>
            <consortium name="Ensembl"/>
        </authorList>
    </citation>
    <scope>IDENTIFICATION</scope>
</reference>
<dbReference type="Pfam" id="PF13765">
    <property type="entry name" value="PRY"/>
    <property type="match status" value="1"/>
</dbReference>
<evidence type="ECO:0000256" key="3">
    <source>
        <dbReference type="ARBA" id="ARBA00022833"/>
    </source>
</evidence>
<dbReference type="SUPFAM" id="SSF49899">
    <property type="entry name" value="Concanavalin A-like lectins/glucanases"/>
    <property type="match status" value="1"/>
</dbReference>
<dbReference type="PRINTS" id="PR01407">
    <property type="entry name" value="BUTYPHLNCDUF"/>
</dbReference>
<feature type="domain" description="B30.2/SPRY" evidence="7">
    <location>
        <begin position="241"/>
        <end position="435"/>
    </location>
</feature>
<dbReference type="InterPro" id="IPR050143">
    <property type="entry name" value="TRIM/RBCC"/>
</dbReference>
<dbReference type="InterPro" id="IPR001870">
    <property type="entry name" value="B30.2/SPRY"/>
</dbReference>
<evidence type="ECO:0000256" key="5">
    <source>
        <dbReference type="SAM" id="Coils"/>
    </source>
</evidence>
<evidence type="ECO:0000256" key="2">
    <source>
        <dbReference type="ARBA" id="ARBA00022771"/>
    </source>
</evidence>
<dbReference type="FunFam" id="2.60.120.920:FF:000004">
    <property type="entry name" value="Butyrophilin subfamily 1 member A1"/>
    <property type="match status" value="1"/>
</dbReference>
<dbReference type="Pfam" id="PF13445">
    <property type="entry name" value="zf-RING_UBOX"/>
    <property type="match status" value="1"/>
</dbReference>
<dbReference type="InParanoid" id="A0A673B0M3"/>
<accession>A0A673B0M3</accession>
<name>A0A673B0M3_9TELE</name>
<dbReference type="GO" id="GO:0008270">
    <property type="term" value="F:zinc ion binding"/>
    <property type="evidence" value="ECO:0007669"/>
    <property type="project" value="UniProtKB-KW"/>
</dbReference>
<dbReference type="CDD" id="cd13733">
    <property type="entry name" value="SPRY_PRY_C-I_1"/>
    <property type="match status" value="1"/>
</dbReference>
<dbReference type="InterPro" id="IPR058030">
    <property type="entry name" value="TRIM8/14/16/25/29/45/65_CC"/>
</dbReference>
<gene>
    <name evidence="8" type="primary">LOC115410952</name>
</gene>
<evidence type="ECO:0000256" key="4">
    <source>
        <dbReference type="PROSITE-ProRule" id="PRU00175"/>
    </source>
</evidence>
<evidence type="ECO:0000313" key="9">
    <source>
        <dbReference type="Proteomes" id="UP000472271"/>
    </source>
</evidence>
<evidence type="ECO:0000259" key="6">
    <source>
        <dbReference type="PROSITE" id="PS50089"/>
    </source>
</evidence>
<keyword evidence="9" id="KW-1185">Reference proteome</keyword>
<evidence type="ECO:0000259" key="7">
    <source>
        <dbReference type="PROSITE" id="PS50188"/>
    </source>
</evidence>
<reference evidence="8" key="2">
    <citation type="submission" date="2025-08" db="UniProtKB">
        <authorList>
            <consortium name="Ensembl"/>
        </authorList>
    </citation>
    <scope>IDENTIFICATION</scope>
</reference>
<keyword evidence="2 4" id="KW-0863">Zinc-finger</keyword>
<dbReference type="InterPro" id="IPR027370">
    <property type="entry name" value="Znf-RING_euk"/>
</dbReference>
<dbReference type="Ensembl" id="ENSSORT00005036681.1">
    <property type="protein sequence ID" value="ENSSORP00005035726.1"/>
    <property type="gene ID" value="ENSSORG00005016875.1"/>
</dbReference>
<dbReference type="InterPro" id="IPR043136">
    <property type="entry name" value="B30.2/SPRY_sf"/>
</dbReference>
<dbReference type="Pfam" id="PF00622">
    <property type="entry name" value="SPRY"/>
    <property type="match status" value="1"/>
</dbReference>
<dbReference type="Pfam" id="PF25600">
    <property type="entry name" value="TRIM_CC"/>
    <property type="match status" value="1"/>
</dbReference>
<dbReference type="InterPro" id="IPR003877">
    <property type="entry name" value="SPRY_dom"/>
</dbReference>